<proteinExistence type="predicted"/>
<evidence type="ECO:0000313" key="1">
    <source>
        <dbReference type="EMBL" id="KAI1700423.1"/>
    </source>
</evidence>
<gene>
    <name evidence="1" type="ORF">DdX_16706</name>
</gene>
<dbReference type="Proteomes" id="UP001201812">
    <property type="component" value="Unassembled WGS sequence"/>
</dbReference>
<dbReference type="AlphaFoldDB" id="A0AAD4QTV1"/>
<name>A0AAD4QTV1_9BILA</name>
<protein>
    <submittedName>
        <fullName evidence="1">Uncharacterized protein</fullName>
    </submittedName>
</protein>
<dbReference type="EMBL" id="JAKKPZ010000145">
    <property type="protein sequence ID" value="KAI1700423.1"/>
    <property type="molecule type" value="Genomic_DNA"/>
</dbReference>
<comment type="caution">
    <text evidence="1">The sequence shown here is derived from an EMBL/GenBank/DDBJ whole genome shotgun (WGS) entry which is preliminary data.</text>
</comment>
<reference evidence="1" key="1">
    <citation type="submission" date="2022-01" db="EMBL/GenBank/DDBJ databases">
        <title>Genome Sequence Resource for Two Populations of Ditylenchus destructor, the Migratory Endoparasitic Phytonematode.</title>
        <authorList>
            <person name="Zhang H."/>
            <person name="Lin R."/>
            <person name="Xie B."/>
        </authorList>
    </citation>
    <scope>NUCLEOTIDE SEQUENCE</scope>
    <source>
        <strain evidence="1">BazhouSP</strain>
    </source>
</reference>
<evidence type="ECO:0000313" key="2">
    <source>
        <dbReference type="Proteomes" id="UP001201812"/>
    </source>
</evidence>
<sequence length="131" mass="15295">MMKMRAKRMSSRVAQLKAMEVPKPEIEPPKKKLTKKEIFAQEKERLDEEVQAKIEANLASFNKEYANETRSVVQEPMVPQIHVKRETTDRQFKARMRDAFARRRAEAKKNLTNIDRILGNAAEIPEYHGND</sequence>
<keyword evidence="2" id="KW-1185">Reference proteome</keyword>
<accession>A0AAD4QTV1</accession>
<organism evidence="1 2">
    <name type="scientific">Ditylenchus destructor</name>
    <dbReference type="NCBI Taxonomy" id="166010"/>
    <lineage>
        <taxon>Eukaryota</taxon>
        <taxon>Metazoa</taxon>
        <taxon>Ecdysozoa</taxon>
        <taxon>Nematoda</taxon>
        <taxon>Chromadorea</taxon>
        <taxon>Rhabditida</taxon>
        <taxon>Tylenchina</taxon>
        <taxon>Tylenchomorpha</taxon>
        <taxon>Sphaerularioidea</taxon>
        <taxon>Anguinidae</taxon>
        <taxon>Anguininae</taxon>
        <taxon>Ditylenchus</taxon>
    </lineage>
</organism>